<reference evidence="17 18" key="1">
    <citation type="submission" date="2020-07" db="EMBL/GenBank/DDBJ databases">
        <title>Exploring microbial biodiversity for novel pathways involved in the catabolism of aromatic compounds derived from lignin.</title>
        <authorList>
            <person name="Elkins J."/>
        </authorList>
    </citation>
    <scope>NUCLEOTIDE SEQUENCE [LARGE SCALE GENOMIC DNA]</scope>
    <source>
        <strain evidence="17 18">H2C3C</strain>
    </source>
</reference>
<dbReference type="EMBL" id="JACCAS010000002">
    <property type="protein sequence ID" value="NYH26771.1"/>
    <property type="molecule type" value="Genomic_DNA"/>
</dbReference>
<evidence type="ECO:0000256" key="6">
    <source>
        <dbReference type="ARBA" id="ARBA00022842"/>
    </source>
</evidence>
<dbReference type="Proteomes" id="UP000540929">
    <property type="component" value="Unassembled WGS sequence"/>
</dbReference>
<evidence type="ECO:0000256" key="11">
    <source>
        <dbReference type="PIRSR" id="PIRSR605478-2"/>
    </source>
</evidence>
<dbReference type="Pfam" id="PF22613">
    <property type="entry name" value="Transketolase_C_1"/>
    <property type="match status" value="1"/>
</dbReference>
<evidence type="ECO:0000256" key="14">
    <source>
        <dbReference type="PIRSR" id="PIRSR605478-5"/>
    </source>
</evidence>
<dbReference type="GO" id="GO:0006098">
    <property type="term" value="P:pentose-phosphate shunt"/>
    <property type="evidence" value="ECO:0007669"/>
    <property type="project" value="TreeGrafter"/>
</dbReference>
<feature type="site" description="Important for catalytic activity" evidence="14">
    <location>
        <position position="296"/>
    </location>
</feature>
<evidence type="ECO:0000256" key="8">
    <source>
        <dbReference type="ARBA" id="ARBA00049473"/>
    </source>
</evidence>
<comment type="cofactor">
    <cofactor evidence="12">
        <name>thiamine diphosphate</name>
        <dbReference type="ChEBI" id="CHEBI:58937"/>
    </cofactor>
    <text evidence="12">Binds 1 thiamine pyrophosphate per subunit. During the reaction, the substrate forms a covalent intermediate with the cofactor.</text>
</comment>
<dbReference type="GO" id="GO:0046872">
    <property type="term" value="F:metal ion binding"/>
    <property type="evidence" value="ECO:0007669"/>
    <property type="project" value="UniProtKB-KW"/>
</dbReference>
<feature type="binding site" evidence="12">
    <location>
        <position position="296"/>
    </location>
    <ligand>
        <name>thiamine diphosphate</name>
        <dbReference type="ChEBI" id="CHEBI:58937"/>
    </ligand>
</feature>
<evidence type="ECO:0000256" key="7">
    <source>
        <dbReference type="ARBA" id="ARBA00023052"/>
    </source>
</evidence>
<feature type="active site" description="Proton donor" evidence="10">
    <location>
        <position position="444"/>
    </location>
</feature>
<dbReference type="InterPro" id="IPR055152">
    <property type="entry name" value="Transketolase-like_C_2"/>
</dbReference>
<dbReference type="PANTHER" id="PTHR43522:SF2">
    <property type="entry name" value="TRANSKETOLASE 1-RELATED"/>
    <property type="match status" value="1"/>
</dbReference>
<feature type="binding site" evidence="12">
    <location>
        <position position="470"/>
    </location>
    <ligand>
        <name>thiamine diphosphate</name>
        <dbReference type="ChEBI" id="CHEBI:58937"/>
    </ligand>
</feature>
<comment type="subunit">
    <text evidence="2">Homodimer.</text>
</comment>
<accession>A0A7Y9WTI3</accession>
<keyword evidence="5 13" id="KW-0479">Metal-binding</keyword>
<evidence type="ECO:0000256" key="10">
    <source>
        <dbReference type="PIRSR" id="PIRSR605478-1"/>
    </source>
</evidence>
<feature type="binding site" evidence="11">
    <location>
        <position position="494"/>
    </location>
    <ligand>
        <name>substrate</name>
    </ligand>
</feature>
<dbReference type="SUPFAM" id="SSF52922">
    <property type="entry name" value="TK C-terminal domain-like"/>
    <property type="match status" value="1"/>
</dbReference>
<comment type="similarity">
    <text evidence="1">Belongs to the transketolase family.</text>
</comment>
<dbReference type="GO" id="GO:0005829">
    <property type="term" value="C:cytosol"/>
    <property type="evidence" value="ECO:0007669"/>
    <property type="project" value="TreeGrafter"/>
</dbReference>
<evidence type="ECO:0000313" key="18">
    <source>
        <dbReference type="Proteomes" id="UP000540929"/>
    </source>
</evidence>
<dbReference type="InterPro" id="IPR005474">
    <property type="entry name" value="Transketolase_N"/>
</dbReference>
<feature type="region of interest" description="Disordered" evidence="15">
    <location>
        <begin position="1"/>
        <end position="40"/>
    </location>
</feature>
<gene>
    <name evidence="17" type="ORF">GGD40_006342</name>
</gene>
<feature type="site" description="Important for catalytic activity" evidence="14">
    <location>
        <position position="65"/>
    </location>
</feature>
<feature type="binding site" evidence="13">
    <location>
        <position position="192"/>
    </location>
    <ligand>
        <name>Mg(2+)</name>
        <dbReference type="ChEBI" id="CHEBI:18420"/>
    </ligand>
</feature>
<feature type="domain" description="Transketolase-like pyrimidine-binding" evidence="16">
    <location>
        <begin position="388"/>
        <end position="558"/>
    </location>
</feature>
<dbReference type="NCBIfam" id="TIGR00232">
    <property type="entry name" value="tktlase_bact"/>
    <property type="match status" value="1"/>
</dbReference>
<organism evidence="17 18">
    <name type="scientific">Paraburkholderia bryophila</name>
    <dbReference type="NCBI Taxonomy" id="420952"/>
    <lineage>
        <taxon>Bacteria</taxon>
        <taxon>Pseudomonadati</taxon>
        <taxon>Pseudomonadota</taxon>
        <taxon>Betaproteobacteria</taxon>
        <taxon>Burkholderiales</taxon>
        <taxon>Burkholderiaceae</taxon>
        <taxon>Paraburkholderia</taxon>
    </lineage>
</organism>
<feature type="binding site" evidence="11">
    <location>
        <position position="553"/>
    </location>
    <ligand>
        <name>substrate</name>
    </ligand>
</feature>
<feature type="binding site" evidence="12">
    <location>
        <position position="193"/>
    </location>
    <ligand>
        <name>thiamine diphosphate</name>
        <dbReference type="ChEBI" id="CHEBI:58937"/>
    </ligand>
</feature>
<name>A0A7Y9WTI3_9BURK</name>
<feature type="binding site" evidence="12">
    <location>
        <position position="222"/>
    </location>
    <ligand>
        <name>thiamine diphosphate</name>
        <dbReference type="ChEBI" id="CHEBI:58937"/>
    </ligand>
</feature>
<evidence type="ECO:0000256" key="13">
    <source>
        <dbReference type="PIRSR" id="PIRSR605478-4"/>
    </source>
</evidence>
<dbReference type="AlphaFoldDB" id="A0A7Y9WTI3"/>
<dbReference type="SUPFAM" id="SSF52518">
    <property type="entry name" value="Thiamin diphosphate-binding fold (THDP-binding)"/>
    <property type="match status" value="2"/>
</dbReference>
<evidence type="ECO:0000313" key="17">
    <source>
        <dbReference type="EMBL" id="NYH26771.1"/>
    </source>
</evidence>
<dbReference type="Gene3D" id="3.40.50.920">
    <property type="match status" value="1"/>
</dbReference>
<feature type="binding site" evidence="11">
    <location>
        <position position="506"/>
    </location>
    <ligand>
        <name>substrate</name>
    </ligand>
</feature>
<evidence type="ECO:0000256" key="4">
    <source>
        <dbReference type="ARBA" id="ARBA00022679"/>
    </source>
</evidence>
<protein>
    <recommendedName>
        <fullName evidence="3 9">Transketolase</fullName>
        <ecNumber evidence="3 9">2.2.1.1</ecNumber>
    </recommendedName>
</protein>
<feature type="binding site" evidence="13">
    <location>
        <position position="224"/>
    </location>
    <ligand>
        <name>Mg(2+)</name>
        <dbReference type="ChEBI" id="CHEBI:18420"/>
    </ligand>
</feature>
<comment type="cofactor">
    <cofactor evidence="13">
        <name>Mg(2+)</name>
        <dbReference type="ChEBI" id="CHEBI:18420"/>
    </cofactor>
    <text evidence="13">Binds 1 Mg(2+) ion per subunit. Can also utilize other divalent metal cations, such as Ca(2+), Mn(2+) and Co(2+).</text>
</comment>
<evidence type="ECO:0000256" key="1">
    <source>
        <dbReference type="ARBA" id="ARBA00007131"/>
    </source>
</evidence>
<proteinExistence type="inferred from homology"/>
<feature type="binding site" evidence="11">
    <location>
        <position position="65"/>
    </location>
    <ligand>
        <name>substrate</name>
    </ligand>
</feature>
<dbReference type="Pfam" id="PF02779">
    <property type="entry name" value="Transket_pyr"/>
    <property type="match status" value="1"/>
</dbReference>
<dbReference type="SMART" id="SM00861">
    <property type="entry name" value="Transket_pyr"/>
    <property type="match status" value="1"/>
</dbReference>
<dbReference type="InterPro" id="IPR005475">
    <property type="entry name" value="Transketolase-like_Pyr-bd"/>
</dbReference>
<keyword evidence="4 17" id="KW-0808">Transferase</keyword>
<evidence type="ECO:0000256" key="3">
    <source>
        <dbReference type="ARBA" id="ARBA00013152"/>
    </source>
</evidence>
<dbReference type="InterPro" id="IPR005478">
    <property type="entry name" value="Transketolase_bac-like"/>
</dbReference>
<feature type="binding site" evidence="13">
    <location>
        <position position="222"/>
    </location>
    <ligand>
        <name>Mg(2+)</name>
        <dbReference type="ChEBI" id="CHEBI:18420"/>
    </ligand>
</feature>
<dbReference type="InterPro" id="IPR033247">
    <property type="entry name" value="Transketolase_fam"/>
</dbReference>
<keyword evidence="18" id="KW-1185">Reference proteome</keyword>
<dbReference type="CDD" id="cd07033">
    <property type="entry name" value="TPP_PYR_DXS_TK_like"/>
    <property type="match status" value="1"/>
</dbReference>
<dbReference type="Gene3D" id="3.40.50.970">
    <property type="match status" value="2"/>
</dbReference>
<dbReference type="InterPro" id="IPR009014">
    <property type="entry name" value="Transketo_C/PFOR_II"/>
</dbReference>
<evidence type="ECO:0000259" key="16">
    <source>
        <dbReference type="SMART" id="SM00861"/>
    </source>
</evidence>
<feature type="compositionally biased region" description="Low complexity" evidence="15">
    <location>
        <begin position="8"/>
        <end position="40"/>
    </location>
</feature>
<evidence type="ECO:0000256" key="2">
    <source>
        <dbReference type="ARBA" id="ARBA00011738"/>
    </source>
</evidence>
<dbReference type="GO" id="GO:0004802">
    <property type="term" value="F:transketolase activity"/>
    <property type="evidence" value="ECO:0007669"/>
    <property type="project" value="UniProtKB-UniRule"/>
</dbReference>
<evidence type="ECO:0000256" key="15">
    <source>
        <dbReference type="SAM" id="MobiDB-lite"/>
    </source>
</evidence>
<feature type="binding site" evidence="12">
    <location>
        <begin position="154"/>
        <end position="156"/>
    </location>
    <ligand>
        <name>thiamine diphosphate</name>
        <dbReference type="ChEBI" id="CHEBI:58937"/>
    </ligand>
</feature>
<keyword evidence="6 13" id="KW-0460">Magnesium</keyword>
<comment type="caution">
    <text evidence="17">The sequence shown here is derived from an EMBL/GenBank/DDBJ whole genome shotgun (WGS) entry which is preliminary data.</text>
</comment>
<evidence type="ECO:0000256" key="9">
    <source>
        <dbReference type="NCBIfam" id="TIGR00232"/>
    </source>
</evidence>
<dbReference type="RefSeq" id="WP_179746214.1">
    <property type="nucleotide sequence ID" value="NZ_JACCAS010000002.1"/>
</dbReference>
<dbReference type="InterPro" id="IPR029061">
    <property type="entry name" value="THDP-binding"/>
</dbReference>
<feature type="binding site" evidence="12">
    <location>
        <position position="105"/>
    </location>
    <ligand>
        <name>thiamine diphosphate</name>
        <dbReference type="ChEBI" id="CHEBI:58937"/>
    </ligand>
</feature>
<dbReference type="CDD" id="cd02012">
    <property type="entry name" value="TPP_TK"/>
    <property type="match status" value="1"/>
</dbReference>
<sequence length="696" mass="74313">MSTTEAQPAAINASPASIAPSASPAPAASTLAQPNAQPQAQPTLPLADAIRFLSIDAILRAGEGHQGVPLGMAEIATALFTQHLKFNPADPTWPDRDRFVLSNGHGSLLLYALLYLTGYGAISLAQLQSFRELGSHCAGHPEYEPAHGIEATTGPLGQGIANAFGMAIAEAYLAAKFGSDLVDHTTYAFVGDGCLQEGIGQEMISLAGHLQLGKLILCWDDNQITDDGSTSLSISEDVCARFRVGGWQVIEVDGHDLEAVSAALTIARADPRPSMIACKTVIGRGIARLQGQRGGHSGKLFQADADAAREQLGWPHAPFDVPTEILNAWRAAGHRNDAQHRAWQARVAALPEAQRAEFKRVQSGHLPQGWRDVLDDYRKRAVERGEAQPGIAVSGEISDLLAPLLPERMVGCADLEAPTGHKRQLHAFTAADRSGAYVHCGVREHLMGAMANGMAAHGGVIATSVTYLAFSDYQRPAMRMAALMGLPVHFVFSHDSIGVGKNGPTHQPVEILASLRAMPNMRVLRPADAVEAAECWALALEHRHGPSTLVFARQALPLVRREHSIESLSKRGAYVLAEASDAPRAVTLLATGSEVALALQARRRLQDEGIATAVVSMPCWEIFDEQDAAYRSAVLGAGTVRVGIEAALRFGWDRYLGERGGFVGMTGFGASASAETLYEHFGITAEYIVAEAKRHL</sequence>
<dbReference type="Pfam" id="PF00456">
    <property type="entry name" value="Transketolase_N"/>
    <property type="match status" value="1"/>
</dbReference>
<evidence type="ECO:0000256" key="12">
    <source>
        <dbReference type="PIRSR" id="PIRSR605478-3"/>
    </source>
</evidence>
<feature type="binding site" evidence="11">
    <location>
        <position position="296"/>
    </location>
    <ligand>
        <name>substrate</name>
    </ligand>
</feature>
<dbReference type="FunFam" id="3.40.50.920:FF:000003">
    <property type="entry name" value="Transketolase"/>
    <property type="match status" value="1"/>
</dbReference>
<comment type="catalytic activity">
    <reaction evidence="8">
        <text>D-sedoheptulose 7-phosphate + D-glyceraldehyde 3-phosphate = aldehydo-D-ribose 5-phosphate + D-xylulose 5-phosphate</text>
        <dbReference type="Rhea" id="RHEA:10508"/>
        <dbReference type="ChEBI" id="CHEBI:57483"/>
        <dbReference type="ChEBI" id="CHEBI:57737"/>
        <dbReference type="ChEBI" id="CHEBI:58273"/>
        <dbReference type="ChEBI" id="CHEBI:59776"/>
        <dbReference type="EC" id="2.2.1.1"/>
    </reaction>
</comment>
<dbReference type="PANTHER" id="PTHR43522">
    <property type="entry name" value="TRANSKETOLASE"/>
    <property type="match status" value="1"/>
</dbReference>
<dbReference type="EC" id="2.2.1.1" evidence="3 9"/>
<evidence type="ECO:0000256" key="5">
    <source>
        <dbReference type="ARBA" id="ARBA00022723"/>
    </source>
</evidence>
<keyword evidence="7 12" id="KW-0786">Thiamine pyrophosphate</keyword>